<keyword evidence="4" id="KW-1185">Reference proteome</keyword>
<dbReference type="Proteomes" id="UP000321523">
    <property type="component" value="Unassembled WGS sequence"/>
</dbReference>
<evidence type="ECO:0000313" key="4">
    <source>
        <dbReference type="Proteomes" id="UP000321523"/>
    </source>
</evidence>
<proteinExistence type="inferred from homology"/>
<evidence type="ECO:0000256" key="1">
    <source>
        <dbReference type="ARBA" id="ARBA00007673"/>
    </source>
</evidence>
<keyword evidence="2 3" id="KW-0413">Isomerase</keyword>
<dbReference type="OrthoDB" id="9779763at2"/>
<reference evidence="3 4" key="1">
    <citation type="submission" date="2019-07" db="EMBL/GenBank/DDBJ databases">
        <title>Whole genome shotgun sequence of Skermanella aerolata NBRC 106429.</title>
        <authorList>
            <person name="Hosoyama A."/>
            <person name="Uohara A."/>
            <person name="Ohji S."/>
            <person name="Ichikawa N."/>
        </authorList>
    </citation>
    <scope>NUCLEOTIDE SEQUENCE [LARGE SCALE GENOMIC DNA]</scope>
    <source>
        <strain evidence="3 4">NBRC 106429</strain>
    </source>
</reference>
<protein>
    <submittedName>
        <fullName evidence="3">Putative methylaconitate Delta-isomerase PrpF</fullName>
    </submittedName>
</protein>
<gene>
    <name evidence="3" type="ORF">SAE02_52200</name>
</gene>
<dbReference type="InterPro" id="IPR007400">
    <property type="entry name" value="PrpF-like"/>
</dbReference>
<evidence type="ECO:0000256" key="2">
    <source>
        <dbReference type="ARBA" id="ARBA00023235"/>
    </source>
</evidence>
<dbReference type="PANTHER" id="PTHR43709:SF2">
    <property type="entry name" value="DUF453 DOMAIN PROTEIN (AFU_ORTHOLOGUE AFUA_6G00360)"/>
    <property type="match status" value="1"/>
</dbReference>
<dbReference type="AlphaFoldDB" id="A0A512DX74"/>
<comment type="caution">
    <text evidence="3">The sequence shown here is derived from an EMBL/GenBank/DDBJ whole genome shotgun (WGS) entry which is preliminary data.</text>
</comment>
<dbReference type="Gene3D" id="3.10.310.10">
    <property type="entry name" value="Diaminopimelate Epimerase, Chain A, domain 1"/>
    <property type="match status" value="2"/>
</dbReference>
<evidence type="ECO:0000313" key="3">
    <source>
        <dbReference type="EMBL" id="GEO41072.1"/>
    </source>
</evidence>
<comment type="similarity">
    <text evidence="1">Belongs to the PrpF family.</text>
</comment>
<dbReference type="EMBL" id="BJYZ01000025">
    <property type="protein sequence ID" value="GEO41072.1"/>
    <property type="molecule type" value="Genomic_DNA"/>
</dbReference>
<sequence>MSQKFVPAVFMRGGSSKGVVFHERDLPADRAERDRLFLDVLGTPDPYGRQLNGMGGGISSLSKVAIIGPSTHPDADVDYTFGQVVVDRPLVDYGANCGNLSSVVGPFAVDTGLVEAADGEVLVRIHNTNTRKIIHARFDVKDGKAVTKGDFAIAGVAGTAARIRLDFLDPGGTVTPGLLPTGNVVDRITVDGVGEMEVSLIDASNPVVYVRASDLSIEGTESPDEIEAVPGLMAKLDRIRRQAGVMMGLAATPDAVGLSNPKIAMVVQPTLFRTLDGEAFEPATHEIGVRMLSMERAHRAVTLTGAMCVGVACRIEGTVPNLLASPPAADGEIRVGNPSGVVSVGSEIRYDGGWIADSAVVFRTARTLMTGAVAVPG</sequence>
<name>A0A512DX74_9PROT</name>
<dbReference type="RefSeq" id="WP_044432008.1">
    <property type="nucleotide sequence ID" value="NZ_BJYZ01000025.1"/>
</dbReference>
<accession>A0A512DX74</accession>
<dbReference type="Pfam" id="PF04303">
    <property type="entry name" value="PrpF"/>
    <property type="match status" value="1"/>
</dbReference>
<dbReference type="GO" id="GO:0016853">
    <property type="term" value="F:isomerase activity"/>
    <property type="evidence" value="ECO:0007669"/>
    <property type="project" value="UniProtKB-KW"/>
</dbReference>
<organism evidence="3 4">
    <name type="scientific">Skermanella aerolata</name>
    <dbReference type="NCBI Taxonomy" id="393310"/>
    <lineage>
        <taxon>Bacteria</taxon>
        <taxon>Pseudomonadati</taxon>
        <taxon>Pseudomonadota</taxon>
        <taxon>Alphaproteobacteria</taxon>
        <taxon>Rhodospirillales</taxon>
        <taxon>Azospirillaceae</taxon>
        <taxon>Skermanella</taxon>
    </lineage>
</organism>
<dbReference type="SUPFAM" id="SSF54506">
    <property type="entry name" value="Diaminopimelate epimerase-like"/>
    <property type="match status" value="2"/>
</dbReference>
<dbReference type="PANTHER" id="PTHR43709">
    <property type="entry name" value="ACONITATE ISOMERASE-RELATED"/>
    <property type="match status" value="1"/>
</dbReference>